<organism evidence="3 4">
    <name type="scientific">Gordonia sesuvii</name>
    <dbReference type="NCBI Taxonomy" id="3116777"/>
    <lineage>
        <taxon>Bacteria</taxon>
        <taxon>Bacillati</taxon>
        <taxon>Actinomycetota</taxon>
        <taxon>Actinomycetes</taxon>
        <taxon>Mycobacteriales</taxon>
        <taxon>Gordoniaceae</taxon>
        <taxon>Gordonia</taxon>
    </lineage>
</organism>
<keyword evidence="2" id="KW-0812">Transmembrane</keyword>
<evidence type="ECO:0000313" key="3">
    <source>
        <dbReference type="EMBL" id="MEE3850289.1"/>
    </source>
</evidence>
<evidence type="ECO:0000256" key="1">
    <source>
        <dbReference type="SAM" id="MobiDB-lite"/>
    </source>
</evidence>
<name>A0ABU7MB06_9ACTN</name>
<evidence type="ECO:0000313" key="4">
    <source>
        <dbReference type="Proteomes" id="UP001347146"/>
    </source>
</evidence>
<dbReference type="Proteomes" id="UP001347146">
    <property type="component" value="Unassembled WGS sequence"/>
</dbReference>
<dbReference type="InterPro" id="IPR007313">
    <property type="entry name" value="FxsA"/>
</dbReference>
<reference evidence="3 4" key="1">
    <citation type="submission" date="2024-01" db="EMBL/GenBank/DDBJ databases">
        <title>Draft genome sequence of Gordonia sp. LSe1-13.</title>
        <authorList>
            <person name="Suphannarot A."/>
            <person name="Mingma R."/>
        </authorList>
    </citation>
    <scope>NUCLEOTIDE SEQUENCE [LARGE SCALE GENOMIC DNA]</scope>
    <source>
        <strain evidence="3 4">LSe1-13</strain>
    </source>
</reference>
<comment type="caution">
    <text evidence="3">The sequence shown here is derived from an EMBL/GenBank/DDBJ whole genome shotgun (WGS) entry which is preliminary data.</text>
</comment>
<dbReference type="PANTHER" id="PTHR35335:SF1">
    <property type="entry name" value="UPF0716 PROTEIN FXSA"/>
    <property type="match status" value="1"/>
</dbReference>
<gene>
    <name evidence="3" type="ORF">VZC37_08080</name>
</gene>
<accession>A0ABU7MB06</accession>
<sequence>MRMLYVIAYFAIEIGAFVAMAHFLGVGWAVLITLAAVVAGFALLQRQGRKVFAELGRASRNEVDPRGPLTDTALLAAATLLMVVPGIVSTAVGLLLLAPPVRRGLRPVVAAAGAKSFAASMNRAGLYASGIYVRGGTVVDGTVVETDGTVRTPPSTDSDNRGLPRGH</sequence>
<feature type="transmembrane region" description="Helical" evidence="2">
    <location>
        <begin position="12"/>
        <end position="44"/>
    </location>
</feature>
<dbReference type="PANTHER" id="PTHR35335">
    <property type="entry name" value="UPF0716 PROTEIN FXSA"/>
    <property type="match status" value="1"/>
</dbReference>
<dbReference type="EMBL" id="JAZDUF010000002">
    <property type="protein sequence ID" value="MEE3850289.1"/>
    <property type="molecule type" value="Genomic_DNA"/>
</dbReference>
<dbReference type="NCBIfam" id="NF008528">
    <property type="entry name" value="PRK11463.1-2"/>
    <property type="match status" value="1"/>
</dbReference>
<keyword evidence="2" id="KW-1133">Transmembrane helix</keyword>
<protein>
    <submittedName>
        <fullName evidence="3">FxsA family protein</fullName>
    </submittedName>
</protein>
<feature type="compositionally biased region" description="Basic and acidic residues" evidence="1">
    <location>
        <begin position="158"/>
        <end position="167"/>
    </location>
</feature>
<proteinExistence type="predicted"/>
<dbReference type="Pfam" id="PF04186">
    <property type="entry name" value="FxsA"/>
    <property type="match status" value="1"/>
</dbReference>
<evidence type="ECO:0000256" key="2">
    <source>
        <dbReference type="SAM" id="Phobius"/>
    </source>
</evidence>
<feature type="region of interest" description="Disordered" evidence="1">
    <location>
        <begin position="146"/>
        <end position="167"/>
    </location>
</feature>
<keyword evidence="2" id="KW-0472">Membrane</keyword>
<dbReference type="RefSeq" id="WP_330431954.1">
    <property type="nucleotide sequence ID" value="NZ_JAZDUF010000002.1"/>
</dbReference>
<feature type="transmembrane region" description="Helical" evidence="2">
    <location>
        <begin position="73"/>
        <end position="97"/>
    </location>
</feature>
<keyword evidence="4" id="KW-1185">Reference proteome</keyword>